<dbReference type="AlphaFoldDB" id="A0A267GKB5"/>
<proteinExistence type="predicted"/>
<evidence type="ECO:0000256" key="1">
    <source>
        <dbReference type="SAM" id="MobiDB-lite"/>
    </source>
</evidence>
<feature type="compositionally biased region" description="Polar residues" evidence="1">
    <location>
        <begin position="41"/>
        <end position="54"/>
    </location>
</feature>
<name>A0A267GKB5_9PLAT</name>
<feature type="non-terminal residue" evidence="3">
    <location>
        <position position="1"/>
    </location>
</feature>
<keyword evidence="2" id="KW-1133">Transmembrane helix</keyword>
<reference evidence="3 4" key="1">
    <citation type="submission" date="2017-06" db="EMBL/GenBank/DDBJ databases">
        <title>A platform for efficient transgenesis in Macrostomum lignano, a flatworm model organism for stem cell research.</title>
        <authorList>
            <person name="Berezikov E."/>
        </authorList>
    </citation>
    <scope>NUCLEOTIDE SEQUENCE [LARGE SCALE GENOMIC DNA]</scope>
    <source>
        <strain evidence="3">DV1</strain>
        <tissue evidence="3">Whole organism</tissue>
    </source>
</reference>
<dbReference type="Proteomes" id="UP000215902">
    <property type="component" value="Unassembled WGS sequence"/>
</dbReference>
<comment type="caution">
    <text evidence="3">The sequence shown here is derived from an EMBL/GenBank/DDBJ whole genome shotgun (WGS) entry which is preliminary data.</text>
</comment>
<gene>
    <name evidence="3" type="ORF">BOX15_Mlig030652g1</name>
</gene>
<accession>A0A267GKB5</accession>
<evidence type="ECO:0000313" key="4">
    <source>
        <dbReference type="Proteomes" id="UP000215902"/>
    </source>
</evidence>
<feature type="region of interest" description="Disordered" evidence="1">
    <location>
        <begin position="41"/>
        <end position="96"/>
    </location>
</feature>
<feature type="transmembrane region" description="Helical" evidence="2">
    <location>
        <begin position="112"/>
        <end position="130"/>
    </location>
</feature>
<keyword evidence="4" id="KW-1185">Reference proteome</keyword>
<evidence type="ECO:0000256" key="2">
    <source>
        <dbReference type="SAM" id="Phobius"/>
    </source>
</evidence>
<feature type="compositionally biased region" description="Polar residues" evidence="1">
    <location>
        <begin position="61"/>
        <end position="70"/>
    </location>
</feature>
<keyword evidence="2" id="KW-0472">Membrane</keyword>
<protein>
    <submittedName>
        <fullName evidence="3">Uncharacterized protein</fullName>
    </submittedName>
</protein>
<keyword evidence="2" id="KW-0812">Transmembrane</keyword>
<organism evidence="3 4">
    <name type="scientific">Macrostomum lignano</name>
    <dbReference type="NCBI Taxonomy" id="282301"/>
    <lineage>
        <taxon>Eukaryota</taxon>
        <taxon>Metazoa</taxon>
        <taxon>Spiralia</taxon>
        <taxon>Lophotrochozoa</taxon>
        <taxon>Platyhelminthes</taxon>
        <taxon>Rhabditophora</taxon>
        <taxon>Macrostomorpha</taxon>
        <taxon>Macrostomida</taxon>
        <taxon>Macrostomidae</taxon>
        <taxon>Macrostomum</taxon>
    </lineage>
</organism>
<sequence>IKVKSTEKQTIIWNQRKRLKSSYSFLKSKLRNESYLSSCMTTSGMSNPISSQRSSVEDDSPNQQELSTVPKTPEKTEEDPSEQAPLNGKPRNQEQQENIKLATSQQCNCKSIFYMICALLGIALLAAILYKLCQETDDKISTTPAPNFVSAVSRRSPAAAAITTAATGSKISSTRSTTRPTIYFSMVLDPKRIVVCSDNKETNCRHGKRPTFILPGANGHAQNLGPFTCKVNHQCEQVQTIGNEFVFKRPGRVKINAQVSLESANTGQQVTLDLRLNRSRIEKRVFDKLHPGSKVTLPIHSERIKLSANSTIALRLTLESGLPVELLYAIADTDVSFELLLDN</sequence>
<dbReference type="EMBL" id="NIVC01000307">
    <property type="protein sequence ID" value="PAA85709.1"/>
    <property type="molecule type" value="Genomic_DNA"/>
</dbReference>
<evidence type="ECO:0000313" key="3">
    <source>
        <dbReference type="EMBL" id="PAA85709.1"/>
    </source>
</evidence>